<dbReference type="PROSITE" id="PS51186">
    <property type="entry name" value="GNAT"/>
    <property type="match status" value="1"/>
</dbReference>
<proteinExistence type="predicted"/>
<dbReference type="AlphaFoldDB" id="A0A109DCD9"/>
<evidence type="ECO:0000313" key="4">
    <source>
        <dbReference type="EMBL" id="HJF10322.1"/>
    </source>
</evidence>
<organism evidence="5 8">
    <name type="scientific">Lactobacillus crispatus</name>
    <dbReference type="NCBI Taxonomy" id="47770"/>
    <lineage>
        <taxon>Bacteria</taxon>
        <taxon>Bacillati</taxon>
        <taxon>Bacillota</taxon>
        <taxon>Bacilli</taxon>
        <taxon>Lactobacillales</taxon>
        <taxon>Lactobacillaceae</taxon>
        <taxon>Lactobacillus</taxon>
    </lineage>
</organism>
<feature type="domain" description="N-acetyltransferase" evidence="3">
    <location>
        <begin position="1"/>
        <end position="163"/>
    </location>
</feature>
<evidence type="ECO:0000313" key="8">
    <source>
        <dbReference type="Proteomes" id="UP000067598"/>
    </source>
</evidence>
<dbReference type="CDD" id="cd04301">
    <property type="entry name" value="NAT_SF"/>
    <property type="match status" value="1"/>
</dbReference>
<gene>
    <name evidence="5" type="ORF">AEL95_10345</name>
    <name evidence="7" type="ORF">CEE75_05190</name>
    <name evidence="6" type="ORF">CYJ79_10610</name>
    <name evidence="4" type="ORF">K8V23_05995</name>
</gene>
<reference evidence="5 8" key="1">
    <citation type="journal article" date="2016" name="Microbiology (Mosc.)">
        <title>Comparison of Lactobacillus crispatus isolates from Lactobacillus-dominated vaginal microbiomes with isolates from microbiomes containing bacterial vaginosis-associated bacteria.</title>
        <authorList>
            <person name="Abdelmaksoud A.A."/>
            <person name="Koparde V.N."/>
            <person name="Sheth N.U."/>
            <person name="Serrano M.G."/>
            <person name="Glascock A.L."/>
            <person name="Fettweis J.M."/>
            <person name="Strauss Iii J.F."/>
            <person name="Buck G.A."/>
            <person name="Jefferson K.K."/>
        </authorList>
    </citation>
    <scope>NUCLEOTIDE SEQUENCE [LARGE SCALE GENOMIC DNA]</scope>
    <source>
        <strain evidence="5 8">VMC3</strain>
    </source>
</reference>
<dbReference type="EMBL" id="PKIW01000081">
    <property type="protein sequence ID" value="PLT10437.1"/>
    <property type="molecule type" value="Genomic_DNA"/>
</dbReference>
<accession>A0A109DCD9</accession>
<dbReference type="Proteomes" id="UP000784793">
    <property type="component" value="Unassembled WGS sequence"/>
</dbReference>
<dbReference type="GO" id="GO:0008080">
    <property type="term" value="F:N-acetyltransferase activity"/>
    <property type="evidence" value="ECO:0007669"/>
    <property type="project" value="UniProtKB-ARBA"/>
</dbReference>
<dbReference type="PATRIC" id="fig|47770.28.peg.1750"/>
<dbReference type="InterPro" id="IPR016181">
    <property type="entry name" value="Acyl_CoA_acyltransferase"/>
</dbReference>
<comment type="caution">
    <text evidence="5">The sequence shown here is derived from an EMBL/GenBank/DDBJ whole genome shotgun (WGS) entry which is preliminary data.</text>
</comment>
<evidence type="ECO:0000256" key="1">
    <source>
        <dbReference type="ARBA" id="ARBA00022679"/>
    </source>
</evidence>
<dbReference type="RefSeq" id="WP_005729559.1">
    <property type="nucleotide sequence ID" value="NZ_AP025162.1"/>
</dbReference>
<dbReference type="Gene3D" id="3.40.630.30">
    <property type="match status" value="1"/>
</dbReference>
<dbReference type="SUPFAM" id="SSF55729">
    <property type="entry name" value="Acyl-CoA N-acyltransferases (Nat)"/>
    <property type="match status" value="1"/>
</dbReference>
<reference evidence="4" key="5">
    <citation type="submission" date="2021-09" db="EMBL/GenBank/DDBJ databases">
        <authorList>
            <person name="Gilroy R."/>
        </authorList>
    </citation>
    <scope>NUCLEOTIDE SEQUENCE</scope>
    <source>
        <strain evidence="4">CHK194-22301</strain>
    </source>
</reference>
<evidence type="ECO:0000313" key="5">
    <source>
        <dbReference type="EMBL" id="KWU02833.1"/>
    </source>
</evidence>
<evidence type="ECO:0000259" key="3">
    <source>
        <dbReference type="PROSITE" id="PS51186"/>
    </source>
</evidence>
<evidence type="ECO:0000313" key="6">
    <source>
        <dbReference type="EMBL" id="PLT10437.1"/>
    </source>
</evidence>
<dbReference type="PANTHER" id="PTHR10908:SF0">
    <property type="entry name" value="SEROTONIN N-ACETYLTRANSFERASE"/>
    <property type="match status" value="1"/>
</dbReference>
<dbReference type="Proteomes" id="UP000235119">
    <property type="component" value="Unassembled WGS sequence"/>
</dbReference>
<keyword evidence="2" id="KW-0012">Acyltransferase</keyword>
<dbReference type="Proteomes" id="UP000067598">
    <property type="component" value="Unassembled WGS sequence"/>
</dbReference>
<dbReference type="EMBL" id="NKLP01000093">
    <property type="protein sequence ID" value="TDN31853.1"/>
    <property type="molecule type" value="Genomic_DNA"/>
</dbReference>
<evidence type="ECO:0000256" key="2">
    <source>
        <dbReference type="ARBA" id="ARBA00023315"/>
    </source>
</evidence>
<evidence type="ECO:0000313" key="9">
    <source>
        <dbReference type="Proteomes" id="UP000235119"/>
    </source>
</evidence>
<name>A0A109DCD9_9LACO</name>
<evidence type="ECO:0000313" key="10">
    <source>
        <dbReference type="Proteomes" id="UP000295195"/>
    </source>
</evidence>
<dbReference type="InterPro" id="IPR051635">
    <property type="entry name" value="SNAT-like"/>
</dbReference>
<protein>
    <submittedName>
        <fullName evidence="4 5">Acetyltransferase</fullName>
    </submittedName>
    <submittedName>
        <fullName evidence="6">N-acetyltransferase</fullName>
    </submittedName>
</protein>
<dbReference type="EMBL" id="LJGP01000064">
    <property type="protein sequence ID" value="KWU02833.1"/>
    <property type="molecule type" value="Genomic_DNA"/>
</dbReference>
<reference evidence="4" key="4">
    <citation type="journal article" date="2021" name="PeerJ">
        <title>Extensive microbial diversity within the chicken gut microbiome revealed by metagenomics and culture.</title>
        <authorList>
            <person name="Gilroy R."/>
            <person name="Ravi A."/>
            <person name="Getino M."/>
            <person name="Pursley I."/>
            <person name="Horton D.L."/>
            <person name="Alikhan N.F."/>
            <person name="Baker D."/>
            <person name="Gharbi K."/>
            <person name="Hall N."/>
            <person name="Watson M."/>
            <person name="Adriaenssens E.M."/>
            <person name="Foster-Nyarko E."/>
            <person name="Jarju S."/>
            <person name="Secka A."/>
            <person name="Antonio M."/>
            <person name="Oren A."/>
            <person name="Chaudhuri R.R."/>
            <person name="La Ragione R."/>
            <person name="Hildebrand F."/>
            <person name="Pallen M.J."/>
        </authorList>
    </citation>
    <scope>NUCLEOTIDE SEQUENCE</scope>
    <source>
        <strain evidence="4">CHK194-22301</strain>
    </source>
</reference>
<dbReference type="PANTHER" id="PTHR10908">
    <property type="entry name" value="SEROTONIN N-ACETYLTRANSFERASE"/>
    <property type="match status" value="1"/>
</dbReference>
<reference evidence="7 10" key="2">
    <citation type="submission" date="2017-06" db="EMBL/GenBank/DDBJ databases">
        <authorList>
            <person name="Swanenburg J."/>
            <person name="Kort R."/>
        </authorList>
    </citation>
    <scope>NUCLEOTIDE SEQUENCE [LARGE SCALE GENOMIC DNA]</scope>
    <source>
        <strain evidence="7 10">RL05</strain>
    </source>
</reference>
<evidence type="ECO:0000313" key="7">
    <source>
        <dbReference type="EMBL" id="TDN31853.1"/>
    </source>
</evidence>
<dbReference type="InterPro" id="IPR000182">
    <property type="entry name" value="GNAT_dom"/>
</dbReference>
<keyword evidence="1 5" id="KW-0808">Transferase</keyword>
<sequence>MIIRTVTMDDLNEVVELESDAFKMTKKQTEQDMIGRIENYPDTFLVAQEDGKVIGHIFGPAFNKRYIEDELYFENHPNQKDDRYQMVLSLAVLPEYRKQGVATKLIEAIAQEGRKQNRQAISLTCLPKLIKFYEKRGFYNEGETNDDIPDPTGVTSVNMVRTL</sequence>
<dbReference type="Proteomes" id="UP000295195">
    <property type="component" value="Unassembled WGS sequence"/>
</dbReference>
<dbReference type="EMBL" id="DYXB01000093">
    <property type="protein sequence ID" value="HJF10322.1"/>
    <property type="molecule type" value="Genomic_DNA"/>
</dbReference>
<dbReference type="Pfam" id="PF00583">
    <property type="entry name" value="Acetyltransf_1"/>
    <property type="match status" value="1"/>
</dbReference>
<reference evidence="6 9" key="3">
    <citation type="submission" date="2017-12" db="EMBL/GenBank/DDBJ databases">
        <title>Phylogenetic diversity of female urinary microbiome.</title>
        <authorList>
            <person name="Thomas-White K."/>
            <person name="Wolfe A.J."/>
        </authorList>
    </citation>
    <scope>NUCLEOTIDE SEQUENCE [LARGE SCALE GENOMIC DNA]</scope>
    <source>
        <strain evidence="6 9">UMB0085</strain>
    </source>
</reference>